<protein>
    <submittedName>
        <fullName evidence="2">Oligoendopeptidase F</fullName>
        <ecNumber evidence="2">3.4.24.-</ecNumber>
    </submittedName>
</protein>
<dbReference type="Proteomes" id="UP000255091">
    <property type="component" value="Unassembled WGS sequence"/>
</dbReference>
<dbReference type="InterPro" id="IPR013647">
    <property type="entry name" value="OligopepF_N_dom"/>
</dbReference>
<evidence type="ECO:0000259" key="1">
    <source>
        <dbReference type="Pfam" id="PF08439"/>
    </source>
</evidence>
<dbReference type="Gene3D" id="1.20.140.70">
    <property type="entry name" value="Oligopeptidase f, N-terminal domain"/>
    <property type="match status" value="1"/>
</dbReference>
<accession>A0A380DN34</accession>
<name>A0A380DN34_STAAU</name>
<dbReference type="EC" id="3.4.24.-" evidence="2"/>
<dbReference type="GO" id="GO:0016787">
    <property type="term" value="F:hydrolase activity"/>
    <property type="evidence" value="ECO:0007669"/>
    <property type="project" value="UniProtKB-KW"/>
</dbReference>
<reference evidence="2 3" key="1">
    <citation type="submission" date="2018-06" db="EMBL/GenBank/DDBJ databases">
        <authorList>
            <consortium name="Pathogen Informatics"/>
            <person name="Doyle S."/>
        </authorList>
    </citation>
    <scope>NUCLEOTIDE SEQUENCE [LARGE SCALE GENOMIC DNA]</scope>
    <source>
        <strain evidence="2 3">NCTC6133</strain>
    </source>
</reference>
<keyword evidence="2" id="KW-0378">Hydrolase</keyword>
<feature type="domain" description="Oligopeptidase F N-terminal" evidence="1">
    <location>
        <begin position="22"/>
        <end position="91"/>
    </location>
</feature>
<dbReference type="AlphaFoldDB" id="A0A380DN34"/>
<evidence type="ECO:0000313" key="3">
    <source>
        <dbReference type="Proteomes" id="UP000255091"/>
    </source>
</evidence>
<dbReference type="SUPFAM" id="SSF55486">
    <property type="entry name" value="Metalloproteases ('zincins'), catalytic domain"/>
    <property type="match status" value="1"/>
</dbReference>
<proteinExistence type="predicted"/>
<gene>
    <name evidence="2" type="primary">pepF1_2</name>
    <name evidence="2" type="ORF">NCTC6133_01180</name>
</gene>
<organism evidence="2 3">
    <name type="scientific">Staphylococcus aureus</name>
    <dbReference type="NCBI Taxonomy" id="1280"/>
    <lineage>
        <taxon>Bacteria</taxon>
        <taxon>Bacillati</taxon>
        <taxon>Bacillota</taxon>
        <taxon>Bacilli</taxon>
        <taxon>Bacillales</taxon>
        <taxon>Staphylococcaceae</taxon>
        <taxon>Staphylococcus</taxon>
    </lineage>
</organism>
<dbReference type="Pfam" id="PF08439">
    <property type="entry name" value="Peptidase_M3_N"/>
    <property type="match status" value="1"/>
</dbReference>
<evidence type="ECO:0000313" key="2">
    <source>
        <dbReference type="EMBL" id="SUK39212.1"/>
    </source>
</evidence>
<sequence>MESRAHQLIIKFSSAWSFLVPEILQIDEDKIQSFVNSYDKLQNSHFDLKLINEKRPHILDAETEKLLTEAQDALSTPSNVYGMFSNADLVFEDAIDKDGNAHPLTQGTLLSI</sequence>
<dbReference type="EMBL" id="UHAP01000001">
    <property type="protein sequence ID" value="SUK39212.1"/>
    <property type="molecule type" value="Genomic_DNA"/>
</dbReference>